<dbReference type="Pfam" id="PF00109">
    <property type="entry name" value="ketoacyl-synt"/>
    <property type="match status" value="1"/>
</dbReference>
<organism evidence="7">
    <name type="scientific">Gambierdiscus excentricus</name>
    <dbReference type="NCBI Taxonomy" id="986170"/>
    <lineage>
        <taxon>Eukaryota</taxon>
        <taxon>Sar</taxon>
        <taxon>Alveolata</taxon>
        <taxon>Dinophyceae</taxon>
        <taxon>Gonyaulacales</taxon>
        <taxon>Pyrocystaceae</taxon>
        <taxon>Gambierdiscus</taxon>
    </lineage>
</organism>
<keyword evidence="2" id="KW-0597">Phosphoprotein</keyword>
<dbReference type="SUPFAM" id="SSF53901">
    <property type="entry name" value="Thiolase-like"/>
    <property type="match status" value="1"/>
</dbReference>
<proteinExistence type="predicted"/>
<accession>A0A1S6K7X0</accession>
<keyword evidence="3" id="KW-0808">Transferase</keyword>
<evidence type="ECO:0000256" key="1">
    <source>
        <dbReference type="ARBA" id="ARBA00022450"/>
    </source>
</evidence>
<dbReference type="InterPro" id="IPR050091">
    <property type="entry name" value="PKS_NRPS_Biosynth_Enz"/>
</dbReference>
<dbReference type="InterPro" id="IPR016039">
    <property type="entry name" value="Thiolase-like"/>
</dbReference>
<evidence type="ECO:0000313" key="7">
    <source>
        <dbReference type="EMBL" id="AQS99203.1"/>
    </source>
</evidence>
<evidence type="ECO:0000256" key="2">
    <source>
        <dbReference type="ARBA" id="ARBA00022553"/>
    </source>
</evidence>
<dbReference type="AlphaFoldDB" id="A0A1S6K7X0"/>
<dbReference type="InterPro" id="IPR014031">
    <property type="entry name" value="Ketoacyl_synth_C"/>
</dbReference>
<dbReference type="Gene3D" id="3.40.47.10">
    <property type="match status" value="1"/>
</dbReference>
<reference evidence="7" key="1">
    <citation type="journal article" date="2017" name="J. Eukaryot. Microbiol.">
        <title>Role of Modular Polyketide Synthases in the Production of Polyether Ladder Compounds in Ciguatoxin-producing Gambierdiscus polynesiensis and G.excentricus (Dinophyceae).</title>
        <authorList>
            <person name="Kohli G.S."/>
            <person name="Campbell K."/>
            <person name="John U."/>
            <person name="Smith K.F."/>
            <person name="Fraga S."/>
            <person name="Rhodes L.L."/>
            <person name="Murray S.A."/>
        </authorList>
    </citation>
    <scope>NUCLEOTIDE SEQUENCE</scope>
    <source>
        <strain evidence="7">Contig_9137</strain>
    </source>
</reference>
<feature type="region of interest" description="Disordered" evidence="4">
    <location>
        <begin position="1"/>
        <end position="25"/>
    </location>
</feature>
<dbReference type="InterPro" id="IPR014030">
    <property type="entry name" value="Ketoacyl_synth_N"/>
</dbReference>
<dbReference type="PANTHER" id="PTHR43775:SF37">
    <property type="entry name" value="SI:DKEY-61P9.11"/>
    <property type="match status" value="1"/>
</dbReference>
<evidence type="ECO:0000259" key="6">
    <source>
        <dbReference type="PROSITE" id="PS52004"/>
    </source>
</evidence>
<keyword evidence="1" id="KW-0596">Phosphopantetheine</keyword>
<dbReference type="SMART" id="SM00823">
    <property type="entry name" value="PKS_PP"/>
    <property type="match status" value="1"/>
</dbReference>
<feature type="domain" description="Carrier" evidence="5">
    <location>
        <begin position="649"/>
        <end position="724"/>
    </location>
</feature>
<evidence type="ECO:0000259" key="5">
    <source>
        <dbReference type="PROSITE" id="PS50075"/>
    </source>
</evidence>
<dbReference type="Pfam" id="PF00550">
    <property type="entry name" value="PP-binding"/>
    <property type="match status" value="1"/>
</dbReference>
<dbReference type="InterPro" id="IPR036736">
    <property type="entry name" value="ACP-like_sf"/>
</dbReference>
<feature type="region of interest" description="Disordered" evidence="4">
    <location>
        <begin position="620"/>
        <end position="641"/>
    </location>
</feature>
<feature type="compositionally biased region" description="Polar residues" evidence="4">
    <location>
        <begin position="14"/>
        <end position="25"/>
    </location>
</feature>
<feature type="region of interest" description="Disordered" evidence="4">
    <location>
        <begin position="146"/>
        <end position="166"/>
    </location>
</feature>
<dbReference type="SMART" id="SM00825">
    <property type="entry name" value="PKS_KS"/>
    <property type="match status" value="1"/>
</dbReference>
<dbReference type="GO" id="GO:0031177">
    <property type="term" value="F:phosphopantetheine binding"/>
    <property type="evidence" value="ECO:0007669"/>
    <property type="project" value="InterPro"/>
</dbReference>
<dbReference type="SUPFAM" id="SSF47336">
    <property type="entry name" value="ACP-like"/>
    <property type="match status" value="1"/>
</dbReference>
<dbReference type="CDD" id="cd00833">
    <property type="entry name" value="PKS"/>
    <property type="match status" value="1"/>
</dbReference>
<evidence type="ECO:0000256" key="4">
    <source>
        <dbReference type="SAM" id="MobiDB-lite"/>
    </source>
</evidence>
<protein>
    <submittedName>
        <fullName evidence="7">Type I polyketide synthase</fullName>
    </submittedName>
</protein>
<dbReference type="InterPro" id="IPR009081">
    <property type="entry name" value="PP-bd_ACP"/>
</dbReference>
<dbReference type="PROSITE" id="PS52004">
    <property type="entry name" value="KS3_2"/>
    <property type="match status" value="1"/>
</dbReference>
<dbReference type="InterPro" id="IPR020806">
    <property type="entry name" value="PKS_PP-bd"/>
</dbReference>
<name>A0A1S6K7X0_9DINO</name>
<dbReference type="Pfam" id="PF02801">
    <property type="entry name" value="Ketoacyl-synt_C"/>
    <property type="match status" value="1"/>
</dbReference>
<dbReference type="Gene3D" id="1.10.1200.10">
    <property type="entry name" value="ACP-like"/>
    <property type="match status" value="1"/>
</dbReference>
<sequence length="726" mass="78682">MWLSSARPVEEGSPSASGGMTTKTPLPTQEQLVWTHTVDHAKAHVGISAAAWNAIDFFLGGIGQNLRLFGLLGKEGVQQAMKEARINDQRPLDVQEVGQIAMMWRISRHKLGLPDEDPTPEEGEDLWAMPPGVSARKSKYLACTGGDRKGSTAPKPKAPTRKLPPAYVPPRTAADLAWNIERSARGSLAVKGHSYVEGCEHLRSIFHNGYDAATVIPLSRWDGEMYYEPDPPDWNRAAIYTRHGVFLDLPEAVDYTFFGITAADAKLMDPMQRSCLKQGYRAFVSAKLTRHALRGSLTGVYAGSMNFDWLMDLTGILDRGNMSMLANRIGCALGLSGPGVYIDTGCSSSLVTADMAATHVRRGKTQQGLALGVNALLSPQMYAVRCAGSLLSKVGRSASFDANSDGYVVGEGCGGVVIGYTDQVEQSTPVWIASETMQDGRSAQLTAPSGPAQGELLKNTMRRARVSPPEIAASECQCNGSHLGDPIELGSLEKFHRSGGRKDTLMCLAGKTNKGHGEGNAGMTVLMKTILLVEDHILPPVLHFNKLNPHIDVEGMPFYFISETSLLPYSDKFFLAGSAFGWGGVNAHFVWQSERPKTQLLAQPQYAAMQPLLPPMQMAPQVRQDPPAEGQAEEWSGHVAAPAPEKQGYSLDMVRNMIMETAMNVNDGEALEMDTSLMEAGIDSLAAITFRNELQRKSGLTLKGTLMFDYPTMSEIASHIVELSNG</sequence>
<dbReference type="InterPro" id="IPR020841">
    <property type="entry name" value="PKS_Beta-ketoAc_synthase_dom"/>
</dbReference>
<feature type="domain" description="Ketosynthase family 3 (KS3)" evidence="6">
    <location>
        <begin position="180"/>
        <end position="593"/>
    </location>
</feature>
<dbReference type="GO" id="GO:0006633">
    <property type="term" value="P:fatty acid biosynthetic process"/>
    <property type="evidence" value="ECO:0007669"/>
    <property type="project" value="TreeGrafter"/>
</dbReference>
<dbReference type="GO" id="GO:0004312">
    <property type="term" value="F:fatty acid synthase activity"/>
    <property type="evidence" value="ECO:0007669"/>
    <property type="project" value="TreeGrafter"/>
</dbReference>
<evidence type="ECO:0000256" key="3">
    <source>
        <dbReference type="ARBA" id="ARBA00022679"/>
    </source>
</evidence>
<dbReference type="EMBL" id="KX395785">
    <property type="protein sequence ID" value="AQS99203.1"/>
    <property type="molecule type" value="Transcribed_RNA"/>
</dbReference>
<dbReference type="PANTHER" id="PTHR43775">
    <property type="entry name" value="FATTY ACID SYNTHASE"/>
    <property type="match status" value="1"/>
</dbReference>
<dbReference type="PROSITE" id="PS50075">
    <property type="entry name" value="CARRIER"/>
    <property type="match status" value="1"/>
</dbReference>